<keyword evidence="1" id="KW-0805">Transcription regulation</keyword>
<dbReference type="SMART" id="SM00342">
    <property type="entry name" value="HTH_ARAC"/>
    <property type="match status" value="1"/>
</dbReference>
<dbReference type="PANTHER" id="PTHR43280:SF28">
    <property type="entry name" value="HTH-TYPE TRANSCRIPTIONAL ACTIVATOR RHAS"/>
    <property type="match status" value="1"/>
</dbReference>
<accession>A0A1M6U163</accession>
<dbReference type="InterPro" id="IPR018060">
    <property type="entry name" value="HTH_AraC"/>
</dbReference>
<dbReference type="EMBL" id="FQZY01000065">
    <property type="protein sequence ID" value="SHK62985.1"/>
    <property type="molecule type" value="Genomic_DNA"/>
</dbReference>
<keyword evidence="6" id="KW-1185">Reference proteome</keyword>
<reference evidence="5 6" key="1">
    <citation type="submission" date="2016-11" db="EMBL/GenBank/DDBJ databases">
        <authorList>
            <person name="Jaros S."/>
            <person name="Januszkiewicz K."/>
            <person name="Wedrychowicz H."/>
        </authorList>
    </citation>
    <scope>NUCLEOTIDE SEQUENCE [LARGE SCALE GENOMIC DNA]</scope>
    <source>
        <strain evidence="5 6">DSM 15480</strain>
    </source>
</reference>
<dbReference type="GO" id="GO:0043565">
    <property type="term" value="F:sequence-specific DNA binding"/>
    <property type="evidence" value="ECO:0007669"/>
    <property type="project" value="InterPro"/>
</dbReference>
<keyword evidence="2 5" id="KW-0238">DNA-binding</keyword>
<dbReference type="InterPro" id="IPR014710">
    <property type="entry name" value="RmlC-like_jellyroll"/>
</dbReference>
<proteinExistence type="predicted"/>
<evidence type="ECO:0000256" key="1">
    <source>
        <dbReference type="ARBA" id="ARBA00023015"/>
    </source>
</evidence>
<dbReference type="PANTHER" id="PTHR43280">
    <property type="entry name" value="ARAC-FAMILY TRANSCRIPTIONAL REGULATOR"/>
    <property type="match status" value="1"/>
</dbReference>
<dbReference type="SUPFAM" id="SSF46689">
    <property type="entry name" value="Homeodomain-like"/>
    <property type="match status" value="2"/>
</dbReference>
<feature type="domain" description="HTH araC/xylS-type" evidence="4">
    <location>
        <begin position="184"/>
        <end position="282"/>
    </location>
</feature>
<sequence>MGNAENKPLEYELVKIDPSGDIYFEHYFDQGRLVSNHWHNDIELILLLNGKLDVSIGKQTLHYKQDDIILINSQVVHSTICTAPNESILVQIPYPFLKRYIPDMDDYIFSVDCFSEDSLVKTKLLQLKETLQQMLVVNEYHPDGEKLQFTSLLFKLLYQLYHNFRTQDFQSSMQKKAKDLNKLEPVLDYIQEHYTEPLSLHEIADIAGFQFEYFCRLFKKNMGLTCLEYMNEIRLSHFYNDLIATEQPIQYLLDLHGFSNYKLFRKLFAAKFHTTPSRLRKNLQSENKTQSHRK</sequence>
<evidence type="ECO:0000259" key="4">
    <source>
        <dbReference type="PROSITE" id="PS01124"/>
    </source>
</evidence>
<dbReference type="InterPro" id="IPR009057">
    <property type="entry name" value="Homeodomain-like_sf"/>
</dbReference>
<dbReference type="Pfam" id="PF12833">
    <property type="entry name" value="HTH_18"/>
    <property type="match status" value="1"/>
</dbReference>
<evidence type="ECO:0000256" key="2">
    <source>
        <dbReference type="ARBA" id="ARBA00023125"/>
    </source>
</evidence>
<gene>
    <name evidence="5" type="ORF">SAMN02745243_03379</name>
</gene>
<dbReference type="SUPFAM" id="SSF51182">
    <property type="entry name" value="RmlC-like cupins"/>
    <property type="match status" value="1"/>
</dbReference>
<dbReference type="InterPro" id="IPR011051">
    <property type="entry name" value="RmlC_Cupin_sf"/>
</dbReference>
<dbReference type="RefSeq" id="WP_073112609.1">
    <property type="nucleotide sequence ID" value="NZ_FQZY01000065.1"/>
</dbReference>
<dbReference type="OrthoDB" id="2112176at2"/>
<dbReference type="InterPro" id="IPR013096">
    <property type="entry name" value="Cupin_2"/>
</dbReference>
<dbReference type="GO" id="GO:0003700">
    <property type="term" value="F:DNA-binding transcription factor activity"/>
    <property type="evidence" value="ECO:0007669"/>
    <property type="project" value="InterPro"/>
</dbReference>
<dbReference type="Gene3D" id="1.10.10.60">
    <property type="entry name" value="Homeodomain-like"/>
    <property type="match status" value="2"/>
</dbReference>
<protein>
    <submittedName>
        <fullName evidence="5">AraC-type DNA-binding protein</fullName>
    </submittedName>
</protein>
<evidence type="ECO:0000256" key="3">
    <source>
        <dbReference type="ARBA" id="ARBA00023163"/>
    </source>
</evidence>
<name>A0A1M6U163_9FIRM</name>
<evidence type="ECO:0000313" key="6">
    <source>
        <dbReference type="Proteomes" id="UP000184301"/>
    </source>
</evidence>
<dbReference type="Pfam" id="PF07883">
    <property type="entry name" value="Cupin_2"/>
    <property type="match status" value="1"/>
</dbReference>
<dbReference type="Proteomes" id="UP000184301">
    <property type="component" value="Unassembled WGS sequence"/>
</dbReference>
<organism evidence="5 6">
    <name type="scientific">Hespellia stercorisuis DSM 15480</name>
    <dbReference type="NCBI Taxonomy" id="1121950"/>
    <lineage>
        <taxon>Bacteria</taxon>
        <taxon>Bacillati</taxon>
        <taxon>Bacillota</taxon>
        <taxon>Clostridia</taxon>
        <taxon>Lachnospirales</taxon>
        <taxon>Lachnospiraceae</taxon>
        <taxon>Hespellia</taxon>
    </lineage>
</organism>
<dbReference type="PROSITE" id="PS01124">
    <property type="entry name" value="HTH_ARAC_FAMILY_2"/>
    <property type="match status" value="1"/>
</dbReference>
<dbReference type="Gene3D" id="2.60.120.10">
    <property type="entry name" value="Jelly Rolls"/>
    <property type="match status" value="1"/>
</dbReference>
<dbReference type="AlphaFoldDB" id="A0A1M6U163"/>
<dbReference type="STRING" id="1121950.SAMN02745243_03379"/>
<evidence type="ECO:0000313" key="5">
    <source>
        <dbReference type="EMBL" id="SHK62985.1"/>
    </source>
</evidence>
<keyword evidence="3" id="KW-0804">Transcription</keyword>